<dbReference type="AlphaFoldDB" id="A0ABD2P142"/>
<gene>
    <name evidence="1" type="ORF">HHI36_018781</name>
</gene>
<evidence type="ECO:0000313" key="1">
    <source>
        <dbReference type="EMBL" id="KAL3284627.1"/>
    </source>
</evidence>
<comment type="caution">
    <text evidence="1">The sequence shown here is derived from an EMBL/GenBank/DDBJ whole genome shotgun (WGS) entry which is preliminary data.</text>
</comment>
<evidence type="ECO:0000313" key="2">
    <source>
        <dbReference type="Proteomes" id="UP001516400"/>
    </source>
</evidence>
<proteinExistence type="predicted"/>
<protein>
    <submittedName>
        <fullName evidence="1">Uncharacterized protein</fullName>
    </submittedName>
</protein>
<accession>A0ABD2P142</accession>
<reference evidence="1 2" key="1">
    <citation type="journal article" date="2021" name="BMC Biol.">
        <title>Horizontally acquired antibacterial genes associated with adaptive radiation of ladybird beetles.</title>
        <authorList>
            <person name="Li H.S."/>
            <person name="Tang X.F."/>
            <person name="Huang Y.H."/>
            <person name="Xu Z.Y."/>
            <person name="Chen M.L."/>
            <person name="Du X.Y."/>
            <person name="Qiu B.Y."/>
            <person name="Chen P.T."/>
            <person name="Zhang W."/>
            <person name="Slipinski A."/>
            <person name="Escalona H.E."/>
            <person name="Waterhouse R.M."/>
            <person name="Zwick A."/>
            <person name="Pang H."/>
        </authorList>
    </citation>
    <scope>NUCLEOTIDE SEQUENCE [LARGE SCALE GENOMIC DNA]</scope>
    <source>
        <strain evidence="1">SYSU2018</strain>
    </source>
</reference>
<keyword evidence="2" id="KW-1185">Reference proteome</keyword>
<organism evidence="1 2">
    <name type="scientific">Cryptolaemus montrouzieri</name>
    <dbReference type="NCBI Taxonomy" id="559131"/>
    <lineage>
        <taxon>Eukaryota</taxon>
        <taxon>Metazoa</taxon>
        <taxon>Ecdysozoa</taxon>
        <taxon>Arthropoda</taxon>
        <taxon>Hexapoda</taxon>
        <taxon>Insecta</taxon>
        <taxon>Pterygota</taxon>
        <taxon>Neoptera</taxon>
        <taxon>Endopterygota</taxon>
        <taxon>Coleoptera</taxon>
        <taxon>Polyphaga</taxon>
        <taxon>Cucujiformia</taxon>
        <taxon>Coccinelloidea</taxon>
        <taxon>Coccinellidae</taxon>
        <taxon>Scymninae</taxon>
        <taxon>Scymnini</taxon>
        <taxon>Cryptolaemus</taxon>
    </lineage>
</organism>
<dbReference type="EMBL" id="JABFTP020000165">
    <property type="protein sequence ID" value="KAL3284627.1"/>
    <property type="molecule type" value="Genomic_DNA"/>
</dbReference>
<sequence>MGTPEEFVTEFHNLKGTTLREKKKSLHNLLIRYKSSSTDTLDSIIQGLTPATYLEESFKIELLLYFQRSKELLNVLTAGNEIGACKIVRQKWFIEDLLKTYTSTQFVEQLCPQLSLSIRTKILKRILMYVKDESKIQELFEVLNRVYGWKVASILFTGCPDEKIKEILRNFTTELSVPKLKQLLYKNKSLIGYYFELFENVEGVDNYKWRSFFKYMAVKDPIYFSELSKKFDIHIYRQFGRQTTKKFIDVKKDDVLNKPDEFTRYLRGDALVRKLGEDFPKFFRNGLPKNITSLNYCSVRELLKYYDKSKQYELYFNAFQETYNKSLWDNIDYMDERLIELISDVKEREEWIKKFDKRANYMKYQKRDVMARCMMMSAPMVFDEDDDMGLSGQDAIIERKTIFNTLISTCKLNQDYATLVNILKSFCERHRNSDVTILYNFLRTIYNELDMKN</sequence>
<name>A0ABD2P142_9CUCU</name>
<dbReference type="Proteomes" id="UP001516400">
    <property type="component" value="Unassembled WGS sequence"/>
</dbReference>